<evidence type="ECO:0000313" key="3">
    <source>
        <dbReference type="Proteomes" id="UP001596422"/>
    </source>
</evidence>
<sequence>MNTATHLRLAALSGFVAVAIGAFAAHGLKGRLPPAMFDVLQTAVQYQFYHSLAWLLVLVLALRSAPSLWLRLSARCFGAGILLFSGSLYVLALGGIHRFGMVTPLGAPLSCWAGCRWRLQRGLWSPGHPQTASVVKYWPNRKIGIGSMRIQVNGDTMELRDGSSLADLVEKLGLGDKRIAAEVNLEIVPRSEHRSLQLSDGDRVEIVHAIGGG</sequence>
<protein>
    <submittedName>
        <fullName evidence="2">Sulfur carrier protein ThiS</fullName>
    </submittedName>
</protein>
<dbReference type="InterPro" id="IPR003749">
    <property type="entry name" value="ThiS/MoaD-like"/>
</dbReference>
<dbReference type="EMBL" id="JBHSWE010000001">
    <property type="protein sequence ID" value="MFC6670424.1"/>
    <property type="molecule type" value="Genomic_DNA"/>
</dbReference>
<dbReference type="InterPro" id="IPR010035">
    <property type="entry name" value="Thi_S"/>
</dbReference>
<comment type="caution">
    <text evidence="2">The sequence shown here is derived from an EMBL/GenBank/DDBJ whole genome shotgun (WGS) entry which is preliminary data.</text>
</comment>
<dbReference type="PANTHER" id="PTHR34472:SF1">
    <property type="entry name" value="SULFUR CARRIER PROTEIN THIS"/>
    <property type="match status" value="1"/>
</dbReference>
<keyword evidence="1" id="KW-0812">Transmembrane</keyword>
<feature type="transmembrane region" description="Helical" evidence="1">
    <location>
        <begin position="48"/>
        <end position="65"/>
    </location>
</feature>
<dbReference type="PANTHER" id="PTHR34472">
    <property type="entry name" value="SULFUR CARRIER PROTEIN THIS"/>
    <property type="match status" value="1"/>
</dbReference>
<dbReference type="InterPro" id="IPR016155">
    <property type="entry name" value="Mopterin_synth/thiamin_S_b"/>
</dbReference>
<dbReference type="Gene3D" id="3.10.20.30">
    <property type="match status" value="1"/>
</dbReference>
<dbReference type="Pfam" id="PF02597">
    <property type="entry name" value="ThiS"/>
    <property type="match status" value="1"/>
</dbReference>
<proteinExistence type="predicted"/>
<keyword evidence="1" id="KW-0472">Membrane</keyword>
<dbReference type="Proteomes" id="UP001596422">
    <property type="component" value="Unassembled WGS sequence"/>
</dbReference>
<organism evidence="2 3">
    <name type="scientific">Marinobacterium aestuariivivens</name>
    <dbReference type="NCBI Taxonomy" id="1698799"/>
    <lineage>
        <taxon>Bacteria</taxon>
        <taxon>Pseudomonadati</taxon>
        <taxon>Pseudomonadota</taxon>
        <taxon>Gammaproteobacteria</taxon>
        <taxon>Oceanospirillales</taxon>
        <taxon>Oceanospirillaceae</taxon>
        <taxon>Marinobacterium</taxon>
    </lineage>
</organism>
<dbReference type="SUPFAM" id="SSF54285">
    <property type="entry name" value="MoaD/ThiS"/>
    <property type="match status" value="1"/>
</dbReference>
<dbReference type="CDD" id="cd00565">
    <property type="entry name" value="Ubl_ThiS"/>
    <property type="match status" value="1"/>
</dbReference>
<accession>A0ABW1ZYX5</accession>
<feature type="transmembrane region" description="Helical" evidence="1">
    <location>
        <begin position="77"/>
        <end position="96"/>
    </location>
</feature>
<dbReference type="InterPro" id="IPR012675">
    <property type="entry name" value="Beta-grasp_dom_sf"/>
</dbReference>
<evidence type="ECO:0000256" key="1">
    <source>
        <dbReference type="SAM" id="Phobius"/>
    </source>
</evidence>
<dbReference type="NCBIfam" id="TIGR01683">
    <property type="entry name" value="thiS"/>
    <property type="match status" value="1"/>
</dbReference>
<name>A0ABW1ZYX5_9GAMM</name>
<dbReference type="Pfam" id="PF04241">
    <property type="entry name" value="DUF423"/>
    <property type="match status" value="1"/>
</dbReference>
<keyword evidence="3" id="KW-1185">Reference proteome</keyword>
<reference evidence="3" key="1">
    <citation type="journal article" date="2019" name="Int. J. Syst. Evol. Microbiol.">
        <title>The Global Catalogue of Microorganisms (GCM) 10K type strain sequencing project: providing services to taxonomists for standard genome sequencing and annotation.</title>
        <authorList>
            <consortium name="The Broad Institute Genomics Platform"/>
            <consortium name="The Broad Institute Genome Sequencing Center for Infectious Disease"/>
            <person name="Wu L."/>
            <person name="Ma J."/>
        </authorList>
    </citation>
    <scope>NUCLEOTIDE SEQUENCE [LARGE SCALE GENOMIC DNA]</scope>
    <source>
        <strain evidence="3">NBRC 111756</strain>
    </source>
</reference>
<keyword evidence="1" id="KW-1133">Transmembrane helix</keyword>
<gene>
    <name evidence="2" type="primary">thiS</name>
    <name evidence="2" type="ORF">ACFQDL_10245</name>
</gene>
<evidence type="ECO:0000313" key="2">
    <source>
        <dbReference type="EMBL" id="MFC6670424.1"/>
    </source>
</evidence>
<dbReference type="InterPro" id="IPR006696">
    <property type="entry name" value="DUF423"/>
</dbReference>
<dbReference type="RefSeq" id="WP_379908926.1">
    <property type="nucleotide sequence ID" value="NZ_JBHSWE010000001.1"/>
</dbReference>